<comment type="catalytic activity">
    <reaction evidence="6">
        <text>3'-dephospho-CoA + ATP = ADP + CoA + H(+)</text>
        <dbReference type="Rhea" id="RHEA:18245"/>
        <dbReference type="ChEBI" id="CHEBI:15378"/>
        <dbReference type="ChEBI" id="CHEBI:30616"/>
        <dbReference type="ChEBI" id="CHEBI:57287"/>
        <dbReference type="ChEBI" id="CHEBI:57328"/>
        <dbReference type="ChEBI" id="CHEBI:456216"/>
        <dbReference type="EC" id="2.7.1.24"/>
    </reaction>
</comment>
<dbReference type="PROSITE" id="PS51219">
    <property type="entry name" value="DPCK"/>
    <property type="match status" value="1"/>
</dbReference>
<dbReference type="GO" id="GO:0005524">
    <property type="term" value="F:ATP binding"/>
    <property type="evidence" value="ECO:0007669"/>
    <property type="project" value="UniProtKB-UniRule"/>
</dbReference>
<evidence type="ECO:0000256" key="6">
    <source>
        <dbReference type="HAMAP-Rule" id="MF_00376"/>
    </source>
</evidence>
<dbReference type="CDD" id="cd02022">
    <property type="entry name" value="DPCK"/>
    <property type="match status" value="1"/>
</dbReference>
<name>A0A852WHL0_9MICO</name>
<dbReference type="AlphaFoldDB" id="A0A852WHL0"/>
<dbReference type="RefSeq" id="WP_179422724.1">
    <property type="nucleotide sequence ID" value="NZ_JACCAB010000001.1"/>
</dbReference>
<dbReference type="Gene3D" id="3.40.50.300">
    <property type="entry name" value="P-loop containing nucleotide triphosphate hydrolases"/>
    <property type="match status" value="1"/>
</dbReference>
<evidence type="ECO:0000256" key="2">
    <source>
        <dbReference type="ARBA" id="ARBA00011058"/>
    </source>
</evidence>
<sequence>MLRVGLTGGIGSGKSTVAQRFSELGAVVIDADRLAREVVAAGSPGLEAVVARFGEGVLDDAGALNRAALGAVVFADEQARRDLEGITHPLIARRTAELVAAAPDDAIVVHDVPLLVEKDYGPGYHLVLVVGADEQTRTKRLTRTRGMTESDARSRIAAQATDPQRRTAADVWLQNDGAKDDLLAAVDDLWHARLVPFEDNVRRGIRAPRAEELVLVPHDPTWSAQANRLLARLRLAFGDALVTADHVGSTAVPGLLAKDVIDLQVGVRSLADADDPGLVERLTRAGFPRPGGQWADNGKDGTAWPKRFHGTADPGRPANLHVREVASPGWRWALMFRDWLRAEPGASEEYAGLKGRLAATGLTSSEYADAKEPWFDGIHDSAEDWALRTGWEPSGG</sequence>
<dbReference type="InterPro" id="IPR027417">
    <property type="entry name" value="P-loop_NTPase"/>
</dbReference>
<keyword evidence="9" id="KW-1185">Reference proteome</keyword>
<dbReference type="InterPro" id="IPR007344">
    <property type="entry name" value="GrpB/CoaE"/>
</dbReference>
<keyword evidence="4 6" id="KW-0547">Nucleotide-binding</keyword>
<dbReference type="Pfam" id="PF01121">
    <property type="entry name" value="CoaE"/>
    <property type="match status" value="1"/>
</dbReference>
<gene>
    <name evidence="6" type="primary">coaE</name>
    <name evidence="8" type="ORF">BJ986_002847</name>
</gene>
<comment type="subcellular location">
    <subcellularLocation>
        <location evidence="6">Cytoplasm</location>
    </subcellularLocation>
</comment>
<dbReference type="PANTHER" id="PTHR10695">
    <property type="entry name" value="DEPHOSPHO-COA KINASE-RELATED"/>
    <property type="match status" value="1"/>
</dbReference>
<comment type="similarity">
    <text evidence="6">Belongs to the CoaE family.</text>
</comment>
<protein>
    <recommendedName>
        <fullName evidence="6 7">Dephospho-CoA kinase</fullName>
        <ecNumber evidence="6 7">2.7.1.24</ecNumber>
    </recommendedName>
    <alternativeName>
        <fullName evidence="6">Dephosphocoenzyme A kinase</fullName>
    </alternativeName>
</protein>
<keyword evidence="6" id="KW-0173">Coenzyme A biosynthesis</keyword>
<dbReference type="HAMAP" id="MF_00376">
    <property type="entry name" value="Dephospho_CoA_kinase"/>
    <property type="match status" value="1"/>
</dbReference>
<dbReference type="NCBIfam" id="TIGR00152">
    <property type="entry name" value="dephospho-CoA kinase"/>
    <property type="match status" value="1"/>
</dbReference>
<comment type="function">
    <text evidence="6">Catalyzes the phosphorylation of the 3'-hydroxyl group of dephosphocoenzyme A to form coenzyme A.</text>
</comment>
<dbReference type="GO" id="GO:0004140">
    <property type="term" value="F:dephospho-CoA kinase activity"/>
    <property type="evidence" value="ECO:0007669"/>
    <property type="project" value="UniProtKB-UniRule"/>
</dbReference>
<evidence type="ECO:0000313" key="9">
    <source>
        <dbReference type="Proteomes" id="UP000573599"/>
    </source>
</evidence>
<dbReference type="PANTHER" id="PTHR10695:SF46">
    <property type="entry name" value="BIFUNCTIONAL COENZYME A SYNTHASE-RELATED"/>
    <property type="match status" value="1"/>
</dbReference>
<evidence type="ECO:0000256" key="1">
    <source>
        <dbReference type="ARBA" id="ARBA00008826"/>
    </source>
</evidence>
<dbReference type="InterPro" id="IPR001977">
    <property type="entry name" value="Depp_CoAkinase"/>
</dbReference>
<dbReference type="Gene3D" id="3.30.460.10">
    <property type="entry name" value="Beta Polymerase, domain 2"/>
    <property type="match status" value="1"/>
</dbReference>
<accession>A0A852WHL0</accession>
<comment type="similarity">
    <text evidence="1">In the N-terminal section; belongs to the CoaE family.</text>
</comment>
<feature type="binding site" evidence="6">
    <location>
        <begin position="11"/>
        <end position="16"/>
    </location>
    <ligand>
        <name>ATP</name>
        <dbReference type="ChEBI" id="CHEBI:30616"/>
    </ligand>
</feature>
<organism evidence="8 9">
    <name type="scientific">Pedococcus badiiscoriae</name>
    <dbReference type="NCBI Taxonomy" id="642776"/>
    <lineage>
        <taxon>Bacteria</taxon>
        <taxon>Bacillati</taxon>
        <taxon>Actinomycetota</taxon>
        <taxon>Actinomycetes</taxon>
        <taxon>Micrococcales</taxon>
        <taxon>Intrasporangiaceae</taxon>
        <taxon>Pedococcus</taxon>
    </lineage>
</organism>
<keyword evidence="6 8" id="KW-0418">Kinase</keyword>
<evidence type="ECO:0000256" key="5">
    <source>
        <dbReference type="ARBA" id="ARBA00022840"/>
    </source>
</evidence>
<evidence type="ECO:0000256" key="3">
    <source>
        <dbReference type="ARBA" id="ARBA00022490"/>
    </source>
</evidence>
<dbReference type="GO" id="GO:0005737">
    <property type="term" value="C:cytoplasm"/>
    <property type="evidence" value="ECO:0007669"/>
    <property type="project" value="UniProtKB-SubCell"/>
</dbReference>
<keyword evidence="3 6" id="KW-0963">Cytoplasm</keyword>
<dbReference type="SUPFAM" id="SSF52540">
    <property type="entry name" value="P-loop containing nucleoside triphosphate hydrolases"/>
    <property type="match status" value="1"/>
</dbReference>
<dbReference type="EC" id="2.7.1.24" evidence="6 7"/>
<dbReference type="InterPro" id="IPR043519">
    <property type="entry name" value="NT_sf"/>
</dbReference>
<comment type="similarity">
    <text evidence="2">In the C-terminal section; belongs to the UPF0157 (GrpB) family.</text>
</comment>
<dbReference type="UniPathway" id="UPA00241">
    <property type="reaction ID" value="UER00356"/>
</dbReference>
<dbReference type="SUPFAM" id="SSF81301">
    <property type="entry name" value="Nucleotidyltransferase"/>
    <property type="match status" value="1"/>
</dbReference>
<evidence type="ECO:0000256" key="7">
    <source>
        <dbReference type="NCBIfam" id="TIGR00152"/>
    </source>
</evidence>
<dbReference type="NCBIfam" id="NF002879">
    <property type="entry name" value="PRK03333.1"/>
    <property type="match status" value="1"/>
</dbReference>
<evidence type="ECO:0000256" key="4">
    <source>
        <dbReference type="ARBA" id="ARBA00022741"/>
    </source>
</evidence>
<dbReference type="Proteomes" id="UP000573599">
    <property type="component" value="Unassembled WGS sequence"/>
</dbReference>
<comment type="caution">
    <text evidence="8">The sequence shown here is derived from an EMBL/GenBank/DDBJ whole genome shotgun (WGS) entry which is preliminary data.</text>
</comment>
<proteinExistence type="inferred from homology"/>
<dbReference type="Pfam" id="PF04229">
    <property type="entry name" value="GrpB"/>
    <property type="match status" value="1"/>
</dbReference>
<evidence type="ECO:0000313" key="8">
    <source>
        <dbReference type="EMBL" id="NYG08360.1"/>
    </source>
</evidence>
<keyword evidence="5 6" id="KW-0067">ATP-binding</keyword>
<reference evidence="8 9" key="1">
    <citation type="submission" date="2020-07" db="EMBL/GenBank/DDBJ databases">
        <title>Sequencing the genomes of 1000 actinobacteria strains.</title>
        <authorList>
            <person name="Klenk H.-P."/>
        </authorList>
    </citation>
    <scope>NUCLEOTIDE SEQUENCE [LARGE SCALE GENOMIC DNA]</scope>
    <source>
        <strain evidence="8 9">DSM 23987</strain>
    </source>
</reference>
<dbReference type="EMBL" id="JACCAB010000001">
    <property type="protein sequence ID" value="NYG08360.1"/>
    <property type="molecule type" value="Genomic_DNA"/>
</dbReference>
<keyword evidence="6 8" id="KW-0808">Transferase</keyword>
<dbReference type="GO" id="GO:0015937">
    <property type="term" value="P:coenzyme A biosynthetic process"/>
    <property type="evidence" value="ECO:0007669"/>
    <property type="project" value="UniProtKB-UniRule"/>
</dbReference>
<comment type="pathway">
    <text evidence="6">Cofactor biosynthesis; coenzyme A biosynthesis; CoA from (R)-pantothenate: step 5/5.</text>
</comment>